<accession>A0A9X1QX53</accession>
<sequence>MHRYLTILFLFFSLLLVGQTEDKKIRVGYAGSAPFVIQGESEDGIVFDIWKEIAFDLNLKYTLLEYASVEAGIEAAKNNEIDILLGPTTINEERAAEISFSQPYYNTEMAILAPVQELSIWEKASPIFSETFLFAVFGLLLILTIVGFLFWLVEGRKYKEDYGMHIHQGIGSGIWLAIVTMTTVGYGDYAPRTSAGRVVMGSWMIISLILATTFVAGIATTLSLTARDNKTITSMQQLDGKKVAVPDYNKIMDRVRNVDGQPIPVKTVSEGYDMLLNKKVDALIYDEIPLEYIFAENEKENYVLSKKKIEPQYYGFVFPVGSKLKRKVDLEIIHLQDTKEIQHIVEDWISRN</sequence>
<reference evidence="13" key="1">
    <citation type="submission" date="2021-09" db="EMBL/GenBank/DDBJ databases">
        <title>Genome of Aequorivita sp. strain F47161.</title>
        <authorList>
            <person name="Wang Y."/>
        </authorList>
    </citation>
    <scope>NUCLEOTIDE SEQUENCE</scope>
    <source>
        <strain evidence="13">F47161</strain>
    </source>
</reference>
<keyword evidence="5" id="KW-0406">Ion transport</keyword>
<feature type="transmembrane region" description="Helical" evidence="10">
    <location>
        <begin position="132"/>
        <end position="153"/>
    </location>
</feature>
<dbReference type="SMART" id="SM00079">
    <property type="entry name" value="PBPe"/>
    <property type="match status" value="1"/>
</dbReference>
<evidence type="ECO:0000313" key="14">
    <source>
        <dbReference type="Proteomes" id="UP001139461"/>
    </source>
</evidence>
<gene>
    <name evidence="13" type="ORF">K8089_12840</name>
</gene>
<dbReference type="SUPFAM" id="SSF81324">
    <property type="entry name" value="Voltage-gated potassium channels"/>
    <property type="match status" value="1"/>
</dbReference>
<evidence type="ECO:0000256" key="5">
    <source>
        <dbReference type="ARBA" id="ARBA00023065"/>
    </source>
</evidence>
<keyword evidence="9" id="KW-0407">Ion channel</keyword>
<keyword evidence="4 10" id="KW-1133">Transmembrane helix</keyword>
<feature type="transmembrane region" description="Helical" evidence="10">
    <location>
        <begin position="165"/>
        <end position="186"/>
    </location>
</feature>
<dbReference type="AlphaFoldDB" id="A0A9X1QX53"/>
<keyword evidence="8" id="KW-0325">Glycoprotein</keyword>
<dbReference type="PANTHER" id="PTHR18966">
    <property type="entry name" value="IONOTROPIC GLUTAMATE RECEPTOR"/>
    <property type="match status" value="1"/>
</dbReference>
<feature type="transmembrane region" description="Helical" evidence="10">
    <location>
        <begin position="198"/>
        <end position="226"/>
    </location>
</feature>
<protein>
    <submittedName>
        <fullName evidence="13">Transporter substrate-binding domain-containing protein</fullName>
    </submittedName>
</protein>
<feature type="domain" description="Solute-binding protein family 3/N-terminal" evidence="11">
    <location>
        <begin position="24"/>
        <end position="352"/>
    </location>
</feature>
<evidence type="ECO:0000259" key="12">
    <source>
        <dbReference type="SMART" id="SM00079"/>
    </source>
</evidence>
<dbReference type="EMBL" id="JAIRBA010000028">
    <property type="protein sequence ID" value="MCG2419910.1"/>
    <property type="molecule type" value="Genomic_DNA"/>
</dbReference>
<dbReference type="Gene3D" id="1.10.287.70">
    <property type="match status" value="1"/>
</dbReference>
<dbReference type="SMART" id="SM00062">
    <property type="entry name" value="PBPb"/>
    <property type="match status" value="1"/>
</dbReference>
<dbReference type="InterPro" id="IPR015683">
    <property type="entry name" value="Ionotropic_Glu_rcpt"/>
</dbReference>
<dbReference type="Pfam" id="PF00060">
    <property type="entry name" value="Lig_chan"/>
    <property type="match status" value="1"/>
</dbReference>
<dbReference type="Pfam" id="PF00497">
    <property type="entry name" value="SBP_bac_3"/>
    <property type="match status" value="1"/>
</dbReference>
<evidence type="ECO:0000313" key="13">
    <source>
        <dbReference type="EMBL" id="MCG2419910.1"/>
    </source>
</evidence>
<dbReference type="InterPro" id="IPR001638">
    <property type="entry name" value="Solute-binding_3/MltF_N"/>
</dbReference>
<feature type="domain" description="Ionotropic glutamate receptor C-terminal" evidence="12">
    <location>
        <begin position="24"/>
        <end position="351"/>
    </location>
</feature>
<proteinExistence type="predicted"/>
<keyword evidence="3 10" id="KW-0812">Transmembrane</keyword>
<dbReference type="Proteomes" id="UP001139461">
    <property type="component" value="Unassembled WGS sequence"/>
</dbReference>
<evidence type="ECO:0000256" key="2">
    <source>
        <dbReference type="ARBA" id="ARBA00022448"/>
    </source>
</evidence>
<name>A0A9X1QX53_9FLAO</name>
<dbReference type="RefSeq" id="WP_237603695.1">
    <property type="nucleotide sequence ID" value="NZ_JAIRBA010000028.1"/>
</dbReference>
<comment type="subcellular location">
    <subcellularLocation>
        <location evidence="1">Membrane</location>
        <topology evidence="1">Multi-pass membrane protein</topology>
    </subcellularLocation>
</comment>
<dbReference type="InterPro" id="IPR001320">
    <property type="entry name" value="Iontro_rcpt_C"/>
</dbReference>
<organism evidence="13 14">
    <name type="scientific">Aequorivita vitellina</name>
    <dbReference type="NCBI Taxonomy" id="2874475"/>
    <lineage>
        <taxon>Bacteria</taxon>
        <taxon>Pseudomonadati</taxon>
        <taxon>Bacteroidota</taxon>
        <taxon>Flavobacteriia</taxon>
        <taxon>Flavobacteriales</taxon>
        <taxon>Flavobacteriaceae</taxon>
        <taxon>Aequorivita</taxon>
    </lineage>
</organism>
<evidence type="ECO:0000256" key="3">
    <source>
        <dbReference type="ARBA" id="ARBA00022692"/>
    </source>
</evidence>
<keyword evidence="2" id="KW-0813">Transport</keyword>
<keyword evidence="14" id="KW-1185">Reference proteome</keyword>
<evidence type="ECO:0000256" key="7">
    <source>
        <dbReference type="ARBA" id="ARBA00023170"/>
    </source>
</evidence>
<evidence type="ECO:0000256" key="9">
    <source>
        <dbReference type="ARBA" id="ARBA00023303"/>
    </source>
</evidence>
<evidence type="ECO:0000256" key="8">
    <source>
        <dbReference type="ARBA" id="ARBA00023180"/>
    </source>
</evidence>
<evidence type="ECO:0000256" key="4">
    <source>
        <dbReference type="ARBA" id="ARBA00022989"/>
    </source>
</evidence>
<keyword evidence="6 10" id="KW-0472">Membrane</keyword>
<keyword evidence="7" id="KW-0675">Receptor</keyword>
<dbReference type="SUPFAM" id="SSF53850">
    <property type="entry name" value="Periplasmic binding protein-like II"/>
    <property type="match status" value="1"/>
</dbReference>
<evidence type="ECO:0000256" key="6">
    <source>
        <dbReference type="ARBA" id="ARBA00023136"/>
    </source>
</evidence>
<dbReference type="GO" id="GO:0016020">
    <property type="term" value="C:membrane"/>
    <property type="evidence" value="ECO:0007669"/>
    <property type="project" value="UniProtKB-SubCell"/>
</dbReference>
<comment type="caution">
    <text evidence="13">The sequence shown here is derived from an EMBL/GenBank/DDBJ whole genome shotgun (WGS) entry which is preliminary data.</text>
</comment>
<evidence type="ECO:0000256" key="1">
    <source>
        <dbReference type="ARBA" id="ARBA00004141"/>
    </source>
</evidence>
<dbReference type="Gene3D" id="3.40.190.10">
    <property type="entry name" value="Periplasmic binding protein-like II"/>
    <property type="match status" value="3"/>
</dbReference>
<dbReference type="GO" id="GO:0015276">
    <property type="term" value="F:ligand-gated monoatomic ion channel activity"/>
    <property type="evidence" value="ECO:0007669"/>
    <property type="project" value="InterPro"/>
</dbReference>
<evidence type="ECO:0000256" key="10">
    <source>
        <dbReference type="SAM" id="Phobius"/>
    </source>
</evidence>
<evidence type="ECO:0000259" key="11">
    <source>
        <dbReference type="SMART" id="SM00062"/>
    </source>
</evidence>